<dbReference type="GO" id="GO:0016746">
    <property type="term" value="F:acyltransferase activity"/>
    <property type="evidence" value="ECO:0007669"/>
    <property type="project" value="UniProtKB-KW"/>
</dbReference>
<keyword evidence="2" id="KW-0808">Transferase</keyword>
<organism evidence="2">
    <name type="scientific">Thermodesulfatator atlanticus</name>
    <dbReference type="NCBI Taxonomy" id="501497"/>
    <lineage>
        <taxon>Bacteria</taxon>
        <taxon>Pseudomonadati</taxon>
        <taxon>Thermodesulfobacteriota</taxon>
        <taxon>Thermodesulfobacteria</taxon>
        <taxon>Thermodesulfobacteriales</taxon>
        <taxon>Thermodesulfatatoraceae</taxon>
        <taxon>Thermodesulfatator</taxon>
    </lineage>
</organism>
<dbReference type="AlphaFoldDB" id="A0A7V5P1K3"/>
<evidence type="ECO:0000256" key="1">
    <source>
        <dbReference type="SAM" id="Phobius"/>
    </source>
</evidence>
<proteinExistence type="predicted"/>
<feature type="transmembrane region" description="Helical" evidence="1">
    <location>
        <begin position="12"/>
        <end position="31"/>
    </location>
</feature>
<dbReference type="InterPro" id="IPR011004">
    <property type="entry name" value="Trimer_LpxA-like_sf"/>
</dbReference>
<dbReference type="Proteomes" id="UP000886101">
    <property type="component" value="Unassembled WGS sequence"/>
</dbReference>
<sequence>MKKTIKKLLNYVALILVFIPYLLAVLGQKAFRSEKIYLFWAQTLALIPGVPGNFLRRAFYRLCLTRVDWSCEIGFGSFFSHPFGVIEEDVYVGPYCILGHVVLRRGCLIASRVSIPSGKRQHRRDPQGRLLAAAPQNFEVVEIGPHAWIGEGAIVLARVGEGATVAAGAVVTRPVPPRSVVAGNPAQVIKTRGGN</sequence>
<evidence type="ECO:0000313" key="2">
    <source>
        <dbReference type="EMBL" id="HHI98148.1"/>
    </source>
</evidence>
<dbReference type="Gene3D" id="2.160.10.10">
    <property type="entry name" value="Hexapeptide repeat proteins"/>
    <property type="match status" value="1"/>
</dbReference>
<reference evidence="2" key="1">
    <citation type="journal article" date="2020" name="mSystems">
        <title>Genome- and Community-Level Interaction Insights into Carbon Utilization and Element Cycling Functions of Hydrothermarchaeota in Hydrothermal Sediment.</title>
        <authorList>
            <person name="Zhou Z."/>
            <person name="Liu Y."/>
            <person name="Xu W."/>
            <person name="Pan J."/>
            <person name="Luo Z.H."/>
            <person name="Li M."/>
        </authorList>
    </citation>
    <scope>NUCLEOTIDE SEQUENCE [LARGE SCALE GENOMIC DNA]</scope>
    <source>
        <strain evidence="2">HyVt-533</strain>
    </source>
</reference>
<keyword evidence="2" id="KW-0012">Acyltransferase</keyword>
<dbReference type="InterPro" id="IPR051159">
    <property type="entry name" value="Hexapeptide_acetyltransf"/>
</dbReference>
<accession>A0A7V5P1K3</accession>
<dbReference type="PANTHER" id="PTHR23416">
    <property type="entry name" value="SIALIC ACID SYNTHASE-RELATED"/>
    <property type="match status" value="1"/>
</dbReference>
<dbReference type="EMBL" id="DROK01000294">
    <property type="protein sequence ID" value="HHI98148.1"/>
    <property type="molecule type" value="Genomic_DNA"/>
</dbReference>
<dbReference type="SUPFAM" id="SSF51161">
    <property type="entry name" value="Trimeric LpxA-like enzymes"/>
    <property type="match status" value="1"/>
</dbReference>
<keyword evidence="1" id="KW-0472">Membrane</keyword>
<comment type="caution">
    <text evidence="2">The sequence shown here is derived from an EMBL/GenBank/DDBJ whole genome shotgun (WGS) entry which is preliminary data.</text>
</comment>
<gene>
    <name evidence="2" type="ORF">ENJ96_09935</name>
</gene>
<name>A0A7V5P1K3_9BACT</name>
<keyword evidence="1" id="KW-0812">Transmembrane</keyword>
<feature type="transmembrane region" description="Helical" evidence="1">
    <location>
        <begin position="37"/>
        <end position="55"/>
    </location>
</feature>
<dbReference type="CDD" id="cd04647">
    <property type="entry name" value="LbH_MAT_like"/>
    <property type="match status" value="1"/>
</dbReference>
<protein>
    <submittedName>
        <fullName evidence="2">Acyltransferase</fullName>
    </submittedName>
</protein>
<keyword evidence="1" id="KW-1133">Transmembrane helix</keyword>